<evidence type="ECO:0000256" key="10">
    <source>
        <dbReference type="ARBA" id="ARBA00022989"/>
    </source>
</evidence>
<comment type="catalytic activity">
    <reaction evidence="13">
        <text>a 1,2-diacyl-sn-glycerol + H2O = a 2-acylglycerol + a fatty acid + H(+)</text>
        <dbReference type="Rhea" id="RHEA:33275"/>
        <dbReference type="ChEBI" id="CHEBI:15377"/>
        <dbReference type="ChEBI" id="CHEBI:15378"/>
        <dbReference type="ChEBI" id="CHEBI:17389"/>
        <dbReference type="ChEBI" id="CHEBI:17815"/>
        <dbReference type="ChEBI" id="CHEBI:28868"/>
        <dbReference type="EC" id="3.1.1.116"/>
    </reaction>
    <physiologicalReaction direction="left-to-right" evidence="13">
        <dbReference type="Rhea" id="RHEA:33276"/>
    </physiologicalReaction>
</comment>
<dbReference type="OrthoDB" id="438440at2759"/>
<keyword evidence="10 15" id="KW-1133">Transmembrane helix</keyword>
<dbReference type="GO" id="GO:0016298">
    <property type="term" value="F:lipase activity"/>
    <property type="evidence" value="ECO:0000318"/>
    <property type="project" value="GO_Central"/>
</dbReference>
<keyword evidence="8" id="KW-0106">Calcium</keyword>
<evidence type="ECO:0000256" key="1">
    <source>
        <dbReference type="ARBA" id="ARBA00001913"/>
    </source>
</evidence>
<comment type="subcellular location">
    <subcellularLocation>
        <location evidence="2">Cell membrane</location>
        <topology evidence="2">Multi-pass membrane protein</topology>
    </subcellularLocation>
</comment>
<evidence type="ECO:0000313" key="17">
    <source>
        <dbReference type="EMBL" id="EAX86862.1"/>
    </source>
</evidence>
<evidence type="ECO:0000256" key="4">
    <source>
        <dbReference type="ARBA" id="ARBA00022553"/>
    </source>
</evidence>
<evidence type="ECO:0000256" key="11">
    <source>
        <dbReference type="ARBA" id="ARBA00023098"/>
    </source>
</evidence>
<dbReference type="RefSeq" id="XP_001299792.1">
    <property type="nucleotide sequence ID" value="XM_001299791.1"/>
</dbReference>
<dbReference type="KEGG" id="tva:4744516"/>
<evidence type="ECO:0000256" key="12">
    <source>
        <dbReference type="ARBA" id="ARBA00023136"/>
    </source>
</evidence>
<reference evidence="17" key="2">
    <citation type="journal article" date="2007" name="Science">
        <title>Draft genome sequence of the sexually transmitted pathogen Trichomonas vaginalis.</title>
        <authorList>
            <person name="Carlton J.M."/>
            <person name="Hirt R.P."/>
            <person name="Silva J.C."/>
            <person name="Delcher A.L."/>
            <person name="Schatz M."/>
            <person name="Zhao Q."/>
            <person name="Wortman J.R."/>
            <person name="Bidwell S.L."/>
            <person name="Alsmark U.C.M."/>
            <person name="Besteiro S."/>
            <person name="Sicheritz-Ponten T."/>
            <person name="Noel C.J."/>
            <person name="Dacks J.B."/>
            <person name="Foster P.G."/>
            <person name="Simillion C."/>
            <person name="Van de Peer Y."/>
            <person name="Miranda-Saavedra D."/>
            <person name="Barton G.J."/>
            <person name="Westrop G.D."/>
            <person name="Mueller S."/>
            <person name="Dessi D."/>
            <person name="Fiori P.L."/>
            <person name="Ren Q."/>
            <person name="Paulsen I."/>
            <person name="Zhang H."/>
            <person name="Bastida-Corcuera F.D."/>
            <person name="Simoes-Barbosa A."/>
            <person name="Brown M.T."/>
            <person name="Hayes R.D."/>
            <person name="Mukherjee M."/>
            <person name="Okumura C.Y."/>
            <person name="Schneider R."/>
            <person name="Smith A.J."/>
            <person name="Vanacova S."/>
            <person name="Villalvazo M."/>
            <person name="Haas B.J."/>
            <person name="Pertea M."/>
            <person name="Feldblyum T.V."/>
            <person name="Utterback T.R."/>
            <person name="Shu C.L."/>
            <person name="Osoegawa K."/>
            <person name="de Jong P.J."/>
            <person name="Hrdy I."/>
            <person name="Horvathova L."/>
            <person name="Zubacova Z."/>
            <person name="Dolezal P."/>
            <person name="Malik S.B."/>
            <person name="Logsdon J.M. Jr."/>
            <person name="Henze K."/>
            <person name="Gupta A."/>
            <person name="Wang C.C."/>
            <person name="Dunne R.L."/>
            <person name="Upcroft J.A."/>
            <person name="Upcroft P."/>
            <person name="White O."/>
            <person name="Salzberg S.L."/>
            <person name="Tang P."/>
            <person name="Chiu C.-H."/>
            <person name="Lee Y.-S."/>
            <person name="Embley T.M."/>
            <person name="Coombs G.H."/>
            <person name="Mottram J.C."/>
            <person name="Tachezy J."/>
            <person name="Fraser-Liggett C.M."/>
            <person name="Johnson P.J."/>
        </authorList>
    </citation>
    <scope>NUCLEOTIDE SEQUENCE [LARGE SCALE GENOMIC DNA]</scope>
    <source>
        <strain evidence="17">G3</strain>
    </source>
</reference>
<dbReference type="EC" id="3.1.1.116" evidence="14"/>
<dbReference type="GO" id="GO:0046872">
    <property type="term" value="F:metal ion binding"/>
    <property type="evidence" value="ECO:0007669"/>
    <property type="project" value="UniProtKB-KW"/>
</dbReference>
<dbReference type="VEuPathDB" id="TrichDB:TVAGG3_0872450"/>
<reference evidence="17" key="1">
    <citation type="submission" date="2006-10" db="EMBL/GenBank/DDBJ databases">
        <authorList>
            <person name="Amadeo P."/>
            <person name="Zhao Q."/>
            <person name="Wortman J."/>
            <person name="Fraser-Liggett C."/>
            <person name="Carlton J."/>
        </authorList>
    </citation>
    <scope>NUCLEOTIDE SEQUENCE</scope>
    <source>
        <strain evidence="17">G3</strain>
    </source>
</reference>
<dbReference type="AlphaFoldDB" id="A2G7K0"/>
<proteinExistence type="predicted"/>
<keyword evidence="9" id="KW-0442">Lipid degradation</keyword>
<keyword evidence="11" id="KW-0443">Lipid metabolism</keyword>
<dbReference type="Proteomes" id="UP000001542">
    <property type="component" value="Unassembled WGS sequence"/>
</dbReference>
<protein>
    <recommendedName>
        <fullName evidence="14">sn-1-specific diacylglycerol lipase</fullName>
        <ecNumber evidence="14">3.1.1.116</ecNumber>
    </recommendedName>
</protein>
<keyword evidence="6" id="KW-0479">Metal-binding</keyword>
<dbReference type="GO" id="GO:0016042">
    <property type="term" value="P:lipid catabolic process"/>
    <property type="evidence" value="ECO:0000318"/>
    <property type="project" value="GO_Central"/>
</dbReference>
<keyword evidence="12 15" id="KW-0472">Membrane</keyword>
<dbReference type="EMBL" id="DS114555">
    <property type="protein sequence ID" value="EAX86862.1"/>
    <property type="molecule type" value="Genomic_DNA"/>
</dbReference>
<evidence type="ECO:0000259" key="16">
    <source>
        <dbReference type="Pfam" id="PF01764"/>
    </source>
</evidence>
<evidence type="ECO:0000256" key="3">
    <source>
        <dbReference type="ARBA" id="ARBA00022475"/>
    </source>
</evidence>
<evidence type="ECO:0000256" key="7">
    <source>
        <dbReference type="ARBA" id="ARBA00022801"/>
    </source>
</evidence>
<keyword evidence="18" id="KW-1185">Reference proteome</keyword>
<dbReference type="InterPro" id="IPR052214">
    <property type="entry name" value="DAG_Lipase-Related"/>
</dbReference>
<keyword evidence="3" id="KW-1003">Cell membrane</keyword>
<comment type="cofactor">
    <cofactor evidence="1">
        <name>Ca(2+)</name>
        <dbReference type="ChEBI" id="CHEBI:29108"/>
    </cofactor>
</comment>
<dbReference type="Pfam" id="PF01764">
    <property type="entry name" value="Lipase_3"/>
    <property type="match status" value="1"/>
</dbReference>
<evidence type="ECO:0000256" key="14">
    <source>
        <dbReference type="ARBA" id="ARBA00026104"/>
    </source>
</evidence>
<sequence length="359" mass="41186">MSLLNEFTIKFLNDTINMNYMAGTADFPSEGLLLNFTDNSKYYPNHFVYNDSNTLYVITRYSLSDEDWQTDIDFHEVDVTFGNTTLKVHRGAYYSAQHVYQNTKKFMQQHNGRIIITGFSLGACVSSIMTPMALTDPDLAGKNIVTIALDGAPVMSYLPPEYTSKTFHFINNVDLITTISGQNLYDTYRESIEAKNFKEKLIADVKAIKMESVFFQTMYDLLMNNIDSLTESMYSYHQDKNKLNLRYMWGTVLHIKKGVHYNFLNETVINNTEINRVNVYEAAINDHSLWSLQVRLLRIGDSSISRMISFKLSIFIIICSIVVIALIALAVIAIYSCSKMKKMQKDQQLYSKLSSSFEH</sequence>
<evidence type="ECO:0000256" key="9">
    <source>
        <dbReference type="ARBA" id="ARBA00022963"/>
    </source>
</evidence>
<dbReference type="InterPro" id="IPR029058">
    <property type="entry name" value="AB_hydrolase_fold"/>
</dbReference>
<dbReference type="SMR" id="A2G7K0"/>
<dbReference type="InterPro" id="IPR002921">
    <property type="entry name" value="Fungal_lipase-type"/>
</dbReference>
<feature type="transmembrane region" description="Helical" evidence="15">
    <location>
        <begin position="312"/>
        <end position="335"/>
    </location>
</feature>
<accession>A2G7K0</accession>
<organism evidence="17 18">
    <name type="scientific">Trichomonas vaginalis (strain ATCC PRA-98 / G3)</name>
    <dbReference type="NCBI Taxonomy" id="412133"/>
    <lineage>
        <taxon>Eukaryota</taxon>
        <taxon>Metamonada</taxon>
        <taxon>Parabasalia</taxon>
        <taxon>Trichomonadida</taxon>
        <taxon>Trichomonadidae</taxon>
        <taxon>Trichomonas</taxon>
    </lineage>
</organism>
<dbReference type="VEuPathDB" id="TrichDB:TVAG_439780"/>
<dbReference type="SUPFAM" id="SSF53474">
    <property type="entry name" value="alpha/beta-Hydrolases"/>
    <property type="match status" value="1"/>
</dbReference>
<evidence type="ECO:0000256" key="8">
    <source>
        <dbReference type="ARBA" id="ARBA00022837"/>
    </source>
</evidence>
<keyword evidence="7" id="KW-0378">Hydrolase</keyword>
<evidence type="ECO:0000256" key="2">
    <source>
        <dbReference type="ARBA" id="ARBA00004651"/>
    </source>
</evidence>
<evidence type="ECO:0000313" key="18">
    <source>
        <dbReference type="Proteomes" id="UP000001542"/>
    </source>
</evidence>
<evidence type="ECO:0000256" key="13">
    <source>
        <dbReference type="ARBA" id="ARBA00024531"/>
    </source>
</evidence>
<dbReference type="Gene3D" id="3.40.50.1820">
    <property type="entry name" value="alpha/beta hydrolase"/>
    <property type="match status" value="1"/>
</dbReference>
<evidence type="ECO:0000256" key="6">
    <source>
        <dbReference type="ARBA" id="ARBA00022723"/>
    </source>
</evidence>
<evidence type="ECO:0000256" key="5">
    <source>
        <dbReference type="ARBA" id="ARBA00022692"/>
    </source>
</evidence>
<keyword evidence="5 15" id="KW-0812">Transmembrane</keyword>
<dbReference type="InParanoid" id="A2G7K0"/>
<dbReference type="GO" id="GO:0005886">
    <property type="term" value="C:plasma membrane"/>
    <property type="evidence" value="ECO:0007669"/>
    <property type="project" value="UniProtKB-SubCell"/>
</dbReference>
<gene>
    <name evidence="17" type="ORF">TVAG_439780</name>
</gene>
<evidence type="ECO:0000256" key="15">
    <source>
        <dbReference type="SAM" id="Phobius"/>
    </source>
</evidence>
<feature type="domain" description="Fungal lipase-type" evidence="16">
    <location>
        <begin position="57"/>
        <end position="182"/>
    </location>
</feature>
<dbReference type="PANTHER" id="PTHR45792:SF8">
    <property type="entry name" value="DIACYLGLYCEROL LIPASE-ALPHA"/>
    <property type="match status" value="1"/>
</dbReference>
<keyword evidence="4" id="KW-0597">Phosphoprotein</keyword>
<dbReference type="PANTHER" id="PTHR45792">
    <property type="entry name" value="DIACYLGLYCEROL LIPASE HOMOLOG-RELATED"/>
    <property type="match status" value="1"/>
</dbReference>
<name>A2G7K0_TRIV3</name>